<protein>
    <submittedName>
        <fullName evidence="1">Uncharacterized protein</fullName>
    </submittedName>
</protein>
<name>A0A1H9UQY4_9PSEU</name>
<dbReference type="RefSeq" id="WP_143116394.1">
    <property type="nucleotide sequence ID" value="NZ_FOFR01000022.1"/>
</dbReference>
<accession>A0A1H9UQY4</accession>
<keyword evidence="2" id="KW-1185">Reference proteome</keyword>
<proteinExistence type="predicted"/>
<dbReference type="Proteomes" id="UP000199352">
    <property type="component" value="Unassembled WGS sequence"/>
</dbReference>
<dbReference type="EMBL" id="FOFR01000022">
    <property type="protein sequence ID" value="SES11749.1"/>
    <property type="molecule type" value="Genomic_DNA"/>
</dbReference>
<gene>
    <name evidence="1" type="ORF">SAMN05216188_12283</name>
</gene>
<dbReference type="AlphaFoldDB" id="A0A1H9UQY4"/>
<organism evidence="1 2">
    <name type="scientific">Lentzea xinjiangensis</name>
    <dbReference type="NCBI Taxonomy" id="402600"/>
    <lineage>
        <taxon>Bacteria</taxon>
        <taxon>Bacillati</taxon>
        <taxon>Actinomycetota</taxon>
        <taxon>Actinomycetes</taxon>
        <taxon>Pseudonocardiales</taxon>
        <taxon>Pseudonocardiaceae</taxon>
        <taxon>Lentzea</taxon>
    </lineage>
</organism>
<reference evidence="2" key="1">
    <citation type="submission" date="2016-10" db="EMBL/GenBank/DDBJ databases">
        <authorList>
            <person name="Varghese N."/>
            <person name="Submissions S."/>
        </authorList>
    </citation>
    <scope>NUCLEOTIDE SEQUENCE [LARGE SCALE GENOMIC DNA]</scope>
    <source>
        <strain evidence="2">CGMCC 4.3525</strain>
    </source>
</reference>
<dbReference type="OrthoDB" id="3664351at2"/>
<evidence type="ECO:0000313" key="2">
    <source>
        <dbReference type="Proteomes" id="UP000199352"/>
    </source>
</evidence>
<evidence type="ECO:0000313" key="1">
    <source>
        <dbReference type="EMBL" id="SES11749.1"/>
    </source>
</evidence>
<sequence length="59" mass="6532">MFIRTLTVDVRAVRDPNREIHVQAFLGGVASLMLDTAEGHLSLSLDRWVVQGQGVVAVW</sequence>